<organism evidence="4 5">
    <name type="scientific">Culter alburnus</name>
    <name type="common">Topmouth culter</name>
    <dbReference type="NCBI Taxonomy" id="194366"/>
    <lineage>
        <taxon>Eukaryota</taxon>
        <taxon>Metazoa</taxon>
        <taxon>Chordata</taxon>
        <taxon>Craniata</taxon>
        <taxon>Vertebrata</taxon>
        <taxon>Euteleostomi</taxon>
        <taxon>Actinopterygii</taxon>
        <taxon>Neopterygii</taxon>
        <taxon>Teleostei</taxon>
        <taxon>Ostariophysi</taxon>
        <taxon>Cypriniformes</taxon>
        <taxon>Xenocyprididae</taxon>
        <taxon>Xenocypridinae</taxon>
        <taxon>Culter</taxon>
    </lineage>
</organism>
<evidence type="ECO:0000256" key="2">
    <source>
        <dbReference type="ARBA" id="ARBA00022723"/>
    </source>
</evidence>
<keyword evidence="5" id="KW-1185">Reference proteome</keyword>
<dbReference type="Proteomes" id="UP001479290">
    <property type="component" value="Unassembled WGS sequence"/>
</dbReference>
<evidence type="ECO:0000256" key="1">
    <source>
        <dbReference type="ARBA" id="ARBA00001968"/>
    </source>
</evidence>
<evidence type="ECO:0000313" key="5">
    <source>
        <dbReference type="Proteomes" id="UP001479290"/>
    </source>
</evidence>
<sequence length="60" mass="6840">HKKTRSVVERGIGQMKHQFHVLHGEIRLTPEKASRIITVCAILHNLCKQQNPANKSKITD</sequence>
<keyword evidence="2" id="KW-0479">Metal-binding</keyword>
<evidence type="ECO:0000313" key="4">
    <source>
        <dbReference type="EMBL" id="KAK9975470.1"/>
    </source>
</evidence>
<evidence type="ECO:0000259" key="3">
    <source>
        <dbReference type="Pfam" id="PF13359"/>
    </source>
</evidence>
<reference evidence="4 5" key="1">
    <citation type="submission" date="2024-05" db="EMBL/GenBank/DDBJ databases">
        <title>A high-quality chromosomal-level genome assembly of Topmouth culter (Culter alburnus).</title>
        <authorList>
            <person name="Zhao H."/>
        </authorList>
    </citation>
    <scope>NUCLEOTIDE SEQUENCE [LARGE SCALE GENOMIC DNA]</scope>
    <source>
        <strain evidence="4">CATC2023</strain>
        <tissue evidence="4">Muscle</tissue>
    </source>
</reference>
<dbReference type="InterPro" id="IPR027806">
    <property type="entry name" value="HARBI1_dom"/>
</dbReference>
<dbReference type="AlphaFoldDB" id="A0AAW2ANY9"/>
<dbReference type="GO" id="GO:0046872">
    <property type="term" value="F:metal ion binding"/>
    <property type="evidence" value="ECO:0007669"/>
    <property type="project" value="UniProtKB-KW"/>
</dbReference>
<accession>A0AAW2ANY9</accession>
<dbReference type="EMBL" id="JAWDJR010000005">
    <property type="protein sequence ID" value="KAK9975470.1"/>
    <property type="molecule type" value="Genomic_DNA"/>
</dbReference>
<proteinExistence type="predicted"/>
<feature type="non-terminal residue" evidence="4">
    <location>
        <position position="1"/>
    </location>
</feature>
<feature type="domain" description="DDE Tnp4" evidence="3">
    <location>
        <begin position="2"/>
        <end position="45"/>
    </location>
</feature>
<name>A0AAW2ANY9_CULAL</name>
<protein>
    <recommendedName>
        <fullName evidence="3">DDE Tnp4 domain-containing protein</fullName>
    </recommendedName>
</protein>
<comment type="caution">
    <text evidence="4">The sequence shown here is derived from an EMBL/GenBank/DDBJ whole genome shotgun (WGS) entry which is preliminary data.</text>
</comment>
<gene>
    <name evidence="4" type="ORF">ABG768_023509</name>
</gene>
<dbReference type="Pfam" id="PF13359">
    <property type="entry name" value="DDE_Tnp_4"/>
    <property type="match status" value="1"/>
</dbReference>
<comment type="cofactor">
    <cofactor evidence="1">
        <name>a divalent metal cation</name>
        <dbReference type="ChEBI" id="CHEBI:60240"/>
    </cofactor>
</comment>